<dbReference type="GeneID" id="14408300"/>
<reference evidence="3" key="1">
    <citation type="submission" date="2012-02" db="EMBL/GenBank/DDBJ databases">
        <title>Complete sequence of chromosome of Methanomethylovorans hollandica DSM 15978.</title>
        <authorList>
            <person name="Lucas S."/>
            <person name="Copeland A."/>
            <person name="Lapidus A."/>
            <person name="Glavina del Rio T."/>
            <person name="Dalin E."/>
            <person name="Tice H."/>
            <person name="Bruce D."/>
            <person name="Goodwin L."/>
            <person name="Pitluck S."/>
            <person name="Peters L."/>
            <person name="Mikhailova N."/>
            <person name="Held B."/>
            <person name="Kyrpides N."/>
            <person name="Mavromatis K."/>
            <person name="Ivanova N."/>
            <person name="Brettin T."/>
            <person name="Detter J.C."/>
            <person name="Han C."/>
            <person name="Larimer F."/>
            <person name="Land M."/>
            <person name="Hauser L."/>
            <person name="Markowitz V."/>
            <person name="Cheng J.-F."/>
            <person name="Hugenholtz P."/>
            <person name="Woyke T."/>
            <person name="Wu D."/>
            <person name="Spring S."/>
            <person name="Schroeder M."/>
            <person name="Brambilla E."/>
            <person name="Klenk H.-P."/>
            <person name="Eisen J.A."/>
        </authorList>
    </citation>
    <scope>NUCLEOTIDE SEQUENCE [LARGE SCALE GENOMIC DNA]</scope>
    <source>
        <strain evidence="3">DSM 15978 / NBRC 107637 / DMS1</strain>
    </source>
</reference>
<evidence type="ECO:0000256" key="1">
    <source>
        <dbReference type="ARBA" id="ARBA00010554"/>
    </source>
</evidence>
<protein>
    <submittedName>
        <fullName evidence="2">Uncharacterized protein</fullName>
    </submittedName>
</protein>
<dbReference type="AlphaFoldDB" id="L0L0C4"/>
<evidence type="ECO:0000313" key="2">
    <source>
        <dbReference type="EMBL" id="AGB50385.1"/>
    </source>
</evidence>
<name>L0L0C4_METHD</name>
<gene>
    <name evidence="2" type="ordered locus">Metho_2222</name>
</gene>
<dbReference type="STRING" id="867904.Metho_2222"/>
<proteinExistence type="inferred from homology"/>
<keyword evidence="3" id="KW-1185">Reference proteome</keyword>
<dbReference type="Gene3D" id="3.30.70.120">
    <property type="match status" value="1"/>
</dbReference>
<dbReference type="Pfam" id="PF02641">
    <property type="entry name" value="DUF190"/>
    <property type="match status" value="1"/>
</dbReference>
<dbReference type="PANTHER" id="PTHR35983">
    <property type="entry name" value="UPF0166 PROTEIN TM_0021"/>
    <property type="match status" value="1"/>
</dbReference>
<dbReference type="RefSeq" id="WP_015325550.1">
    <property type="nucleotide sequence ID" value="NC_019977.1"/>
</dbReference>
<dbReference type="OrthoDB" id="8505at2157"/>
<dbReference type="InterPro" id="IPR003793">
    <property type="entry name" value="UPF0166"/>
</dbReference>
<dbReference type="EMBL" id="CP003362">
    <property type="protein sequence ID" value="AGB50385.1"/>
    <property type="molecule type" value="Genomic_DNA"/>
</dbReference>
<dbReference type="PANTHER" id="PTHR35983:SF1">
    <property type="entry name" value="UPF0166 PROTEIN TM_0021"/>
    <property type="match status" value="1"/>
</dbReference>
<comment type="similarity">
    <text evidence="1">Belongs to the UPF0166 family.</text>
</comment>
<dbReference type="KEGG" id="mhz:Metho_2222"/>
<dbReference type="InterPro" id="IPR011322">
    <property type="entry name" value="N-reg_PII-like_a/b"/>
</dbReference>
<dbReference type="InterPro" id="IPR015867">
    <property type="entry name" value="N-reg_PII/ATP_PRibTrfase_C"/>
</dbReference>
<dbReference type="HOGENOM" id="CLU_146749_0_1_2"/>
<organism evidence="2 3">
    <name type="scientific">Methanomethylovorans hollandica (strain DSM 15978 / NBRC 107637 / DMS1)</name>
    <dbReference type="NCBI Taxonomy" id="867904"/>
    <lineage>
        <taxon>Archaea</taxon>
        <taxon>Methanobacteriati</taxon>
        <taxon>Methanobacteriota</taxon>
        <taxon>Stenosarchaea group</taxon>
        <taxon>Methanomicrobia</taxon>
        <taxon>Methanosarcinales</taxon>
        <taxon>Methanosarcinaceae</taxon>
        <taxon>Methanomethylovorans</taxon>
    </lineage>
</organism>
<dbReference type="SUPFAM" id="SSF54913">
    <property type="entry name" value="GlnB-like"/>
    <property type="match status" value="1"/>
</dbReference>
<dbReference type="Proteomes" id="UP000010866">
    <property type="component" value="Chromosome"/>
</dbReference>
<evidence type="ECO:0000313" key="3">
    <source>
        <dbReference type="Proteomes" id="UP000010866"/>
    </source>
</evidence>
<sequence>MKHVILRIYLSEKDSYRGKAAYHAVIEFFKKAGIAGVTVHHCIAGYGVDHVIHTANVLRLGADLPIIVQAVDAEDKIRSIIPKLRQMLPRELMILQEVEVIPPSVVHK</sequence>
<accession>L0L0C4</accession>